<dbReference type="Pfam" id="PF01778">
    <property type="entry name" value="Ribosomal_L28e"/>
    <property type="match status" value="1"/>
</dbReference>
<evidence type="ECO:0000256" key="4">
    <source>
        <dbReference type="SAM" id="MobiDB-lite"/>
    </source>
</evidence>
<dbReference type="PANTHER" id="PTHR10544">
    <property type="entry name" value="60S RIBOSOMAL PROTEIN L28"/>
    <property type="match status" value="1"/>
</dbReference>
<organism evidence="6 7">
    <name type="scientific">Coccomyxa viridis</name>
    <dbReference type="NCBI Taxonomy" id="1274662"/>
    <lineage>
        <taxon>Eukaryota</taxon>
        <taxon>Viridiplantae</taxon>
        <taxon>Chlorophyta</taxon>
        <taxon>core chlorophytes</taxon>
        <taxon>Trebouxiophyceae</taxon>
        <taxon>Trebouxiophyceae incertae sedis</taxon>
        <taxon>Coccomyxaceae</taxon>
        <taxon>Coccomyxa</taxon>
    </lineage>
</organism>
<keyword evidence="3" id="KW-0687">Ribonucleoprotein</keyword>
<dbReference type="GO" id="GO:0005840">
    <property type="term" value="C:ribosome"/>
    <property type="evidence" value="ECO:0007669"/>
    <property type="project" value="UniProtKB-KW"/>
</dbReference>
<gene>
    <name evidence="6" type="ORF">CVIRNUC_005882</name>
</gene>
<accession>A0AAV1I6K4</accession>
<dbReference type="GO" id="GO:0006412">
    <property type="term" value="P:translation"/>
    <property type="evidence" value="ECO:0007669"/>
    <property type="project" value="InterPro"/>
</dbReference>
<evidence type="ECO:0000256" key="1">
    <source>
        <dbReference type="ARBA" id="ARBA00007926"/>
    </source>
</evidence>
<evidence type="ECO:0000259" key="5">
    <source>
        <dbReference type="Pfam" id="PF01778"/>
    </source>
</evidence>
<feature type="domain" description="Ribosomal eL28/Mak16" evidence="5">
    <location>
        <begin position="21"/>
        <end position="134"/>
    </location>
</feature>
<feature type="compositionally biased region" description="Basic residues" evidence="4">
    <location>
        <begin position="84"/>
        <end position="108"/>
    </location>
</feature>
<dbReference type="Proteomes" id="UP001314263">
    <property type="component" value="Unassembled WGS sequence"/>
</dbReference>
<dbReference type="Gene3D" id="3.30.390.110">
    <property type="match status" value="1"/>
</dbReference>
<dbReference type="GO" id="GO:1990904">
    <property type="term" value="C:ribonucleoprotein complex"/>
    <property type="evidence" value="ECO:0007669"/>
    <property type="project" value="UniProtKB-KW"/>
</dbReference>
<evidence type="ECO:0000313" key="7">
    <source>
        <dbReference type="Proteomes" id="UP001314263"/>
    </source>
</evidence>
<dbReference type="EMBL" id="CAUYUE010000007">
    <property type="protein sequence ID" value="CAK0782687.1"/>
    <property type="molecule type" value="Genomic_DNA"/>
</dbReference>
<dbReference type="InterPro" id="IPR029004">
    <property type="entry name" value="Ribosomal_eL28/Mak16"/>
</dbReference>
<dbReference type="InterPro" id="IPR002672">
    <property type="entry name" value="Ribosomal_eL28"/>
</dbReference>
<dbReference type="AlphaFoldDB" id="A0AAV1I6K4"/>
<keyword evidence="7" id="KW-1185">Reference proteome</keyword>
<keyword evidence="2" id="KW-0689">Ribosomal protein</keyword>
<proteinExistence type="inferred from homology"/>
<sequence>MAPKGKAPKQQVPTHRVPSQLVWQLVKNYNCFLHKGVNGSQFSAEPGNLYNRNSYKYSGLANERTLHIEAGEENISVTRTNNNHSHRPAQHKAKADKKGKNFRRTNRKLSKEVSSYRPDLKDAALARASAINKSQRTAAAGTSA</sequence>
<feature type="region of interest" description="Disordered" evidence="4">
    <location>
        <begin position="74"/>
        <end position="118"/>
    </location>
</feature>
<comment type="similarity">
    <text evidence="1">Belongs to the eukaryotic ribosomal protein eL28 family.</text>
</comment>
<reference evidence="6 7" key="1">
    <citation type="submission" date="2023-10" db="EMBL/GenBank/DDBJ databases">
        <authorList>
            <person name="Maclean D."/>
            <person name="Macfadyen A."/>
        </authorList>
    </citation>
    <scope>NUCLEOTIDE SEQUENCE [LARGE SCALE GENOMIC DNA]</scope>
</reference>
<evidence type="ECO:0000256" key="3">
    <source>
        <dbReference type="ARBA" id="ARBA00023274"/>
    </source>
</evidence>
<name>A0AAV1I6K4_9CHLO</name>
<comment type="caution">
    <text evidence="6">The sequence shown here is derived from an EMBL/GenBank/DDBJ whole genome shotgun (WGS) entry which is preliminary data.</text>
</comment>
<dbReference type="GO" id="GO:0003735">
    <property type="term" value="F:structural constituent of ribosome"/>
    <property type="evidence" value="ECO:0007669"/>
    <property type="project" value="InterPro"/>
</dbReference>
<evidence type="ECO:0000256" key="2">
    <source>
        <dbReference type="ARBA" id="ARBA00022980"/>
    </source>
</evidence>
<protein>
    <recommendedName>
        <fullName evidence="5">Ribosomal eL28/Mak16 domain-containing protein</fullName>
    </recommendedName>
</protein>
<evidence type="ECO:0000313" key="6">
    <source>
        <dbReference type="EMBL" id="CAK0782687.1"/>
    </source>
</evidence>